<dbReference type="AlphaFoldDB" id="A0A840IKZ8"/>
<protein>
    <submittedName>
        <fullName evidence="2">Aminoglycoside phosphotransferase (APT) family kinase protein</fullName>
    </submittedName>
</protein>
<dbReference type="InterPro" id="IPR002575">
    <property type="entry name" value="Aminoglycoside_PTrfase"/>
</dbReference>
<dbReference type="Pfam" id="PF01636">
    <property type="entry name" value="APH"/>
    <property type="match status" value="1"/>
</dbReference>
<dbReference type="GO" id="GO:0016301">
    <property type="term" value="F:kinase activity"/>
    <property type="evidence" value="ECO:0007669"/>
    <property type="project" value="UniProtKB-KW"/>
</dbReference>
<organism evidence="2 3">
    <name type="scientific">Amycolatopsis jiangsuensis</name>
    <dbReference type="NCBI Taxonomy" id="1181879"/>
    <lineage>
        <taxon>Bacteria</taxon>
        <taxon>Bacillati</taxon>
        <taxon>Actinomycetota</taxon>
        <taxon>Actinomycetes</taxon>
        <taxon>Pseudonocardiales</taxon>
        <taxon>Pseudonocardiaceae</taxon>
        <taxon>Amycolatopsis</taxon>
    </lineage>
</organism>
<keyword evidence="2" id="KW-0418">Kinase</keyword>
<comment type="caution">
    <text evidence="2">The sequence shown here is derived from an EMBL/GenBank/DDBJ whole genome shotgun (WGS) entry which is preliminary data.</text>
</comment>
<gene>
    <name evidence="2" type="ORF">BJY18_000108</name>
</gene>
<evidence type="ECO:0000259" key="1">
    <source>
        <dbReference type="Pfam" id="PF01636"/>
    </source>
</evidence>
<dbReference type="SUPFAM" id="SSF56112">
    <property type="entry name" value="Protein kinase-like (PK-like)"/>
    <property type="match status" value="1"/>
</dbReference>
<evidence type="ECO:0000313" key="3">
    <source>
        <dbReference type="Proteomes" id="UP000581769"/>
    </source>
</evidence>
<dbReference type="Proteomes" id="UP000581769">
    <property type="component" value="Unassembled WGS sequence"/>
</dbReference>
<dbReference type="RefSeq" id="WP_246458715.1">
    <property type="nucleotide sequence ID" value="NZ_JACHMG010000001.1"/>
</dbReference>
<keyword evidence="2" id="KW-0808">Transferase</keyword>
<name>A0A840IKZ8_9PSEU</name>
<proteinExistence type="predicted"/>
<reference evidence="2 3" key="1">
    <citation type="submission" date="2020-08" db="EMBL/GenBank/DDBJ databases">
        <title>Sequencing the genomes of 1000 actinobacteria strains.</title>
        <authorList>
            <person name="Klenk H.-P."/>
        </authorList>
    </citation>
    <scope>NUCLEOTIDE SEQUENCE [LARGE SCALE GENOMIC DNA]</scope>
    <source>
        <strain evidence="2 3">DSM 45859</strain>
    </source>
</reference>
<accession>A0A840IKZ8</accession>
<feature type="domain" description="Aminoglycoside phosphotransferase" evidence="1">
    <location>
        <begin position="34"/>
        <end position="239"/>
    </location>
</feature>
<sequence>MTAGPAHEVLIRAAQQAGINVANAELIRDGANVMYRLPHHIVARIGPAGSEASARQQVQVARWLAGSGIPVTTPLGDVPQPAVAHARPVTWWRELPDHRAATPAELGSMLHAIHQLPIPPQPQLPEFNPFDGIEKHIEAAGHIARADREWLLQRATQLRTDLSAANRNTERAVIHGDAWQGNVAVPFDGNAEAALLDLDRFAVGAPAWDLIPLAVDYTDFARIPAHDYHQFVTAYGGHDVTTTPTFRPMADLQELRWVAFVLGKADNPSAKAEAQHRIACLRGDIDRPWLWTAF</sequence>
<dbReference type="Gene3D" id="3.90.1200.10">
    <property type="match status" value="1"/>
</dbReference>
<dbReference type="EMBL" id="JACHMG010000001">
    <property type="protein sequence ID" value="MBB4682623.1"/>
    <property type="molecule type" value="Genomic_DNA"/>
</dbReference>
<evidence type="ECO:0000313" key="2">
    <source>
        <dbReference type="EMBL" id="MBB4682623.1"/>
    </source>
</evidence>
<dbReference type="InterPro" id="IPR011009">
    <property type="entry name" value="Kinase-like_dom_sf"/>
</dbReference>
<keyword evidence="3" id="KW-1185">Reference proteome</keyword>